<reference evidence="6" key="1">
    <citation type="journal article" date="2019" name="Int. J. Syst. Evol. Microbiol.">
        <title>The Global Catalogue of Microorganisms (GCM) 10K type strain sequencing project: providing services to taxonomists for standard genome sequencing and annotation.</title>
        <authorList>
            <consortium name="The Broad Institute Genomics Platform"/>
            <consortium name="The Broad Institute Genome Sequencing Center for Infectious Disease"/>
            <person name="Wu L."/>
            <person name="Ma J."/>
        </authorList>
    </citation>
    <scope>NUCLEOTIDE SEQUENCE [LARGE SCALE GENOMIC DNA]</scope>
    <source>
        <strain evidence="6">JCM 16540</strain>
    </source>
</reference>
<protein>
    <submittedName>
        <fullName evidence="5">AraC family transcriptional regulator</fullName>
    </submittedName>
</protein>
<keyword evidence="1" id="KW-0805">Transcription regulation</keyword>
<name>A0ABP6X6W7_9ACTN</name>
<dbReference type="CDD" id="cd06976">
    <property type="entry name" value="cupin_MtlR-like_N"/>
    <property type="match status" value="1"/>
</dbReference>
<dbReference type="Gene3D" id="1.10.10.60">
    <property type="entry name" value="Homeodomain-like"/>
    <property type="match status" value="2"/>
</dbReference>
<keyword evidence="2" id="KW-0238">DNA-binding</keyword>
<dbReference type="PROSITE" id="PS01124">
    <property type="entry name" value="HTH_ARAC_FAMILY_2"/>
    <property type="match status" value="1"/>
</dbReference>
<comment type="caution">
    <text evidence="5">The sequence shown here is derived from an EMBL/GenBank/DDBJ whole genome shotgun (WGS) entry which is preliminary data.</text>
</comment>
<dbReference type="PANTHER" id="PTHR43280:SF27">
    <property type="entry name" value="TRANSCRIPTIONAL REGULATOR MTLR"/>
    <property type="match status" value="1"/>
</dbReference>
<proteinExistence type="predicted"/>
<dbReference type="InterPro" id="IPR018060">
    <property type="entry name" value="HTH_AraC"/>
</dbReference>
<organism evidence="5 6">
    <name type="scientific">Microlunatus spumicola</name>
    <dbReference type="NCBI Taxonomy" id="81499"/>
    <lineage>
        <taxon>Bacteria</taxon>
        <taxon>Bacillati</taxon>
        <taxon>Actinomycetota</taxon>
        <taxon>Actinomycetes</taxon>
        <taxon>Propionibacteriales</taxon>
        <taxon>Propionibacteriaceae</taxon>
        <taxon>Microlunatus</taxon>
    </lineage>
</organism>
<dbReference type="Pfam" id="PF12833">
    <property type="entry name" value="HTH_18"/>
    <property type="match status" value="1"/>
</dbReference>
<dbReference type="InterPro" id="IPR011051">
    <property type="entry name" value="RmlC_Cupin_sf"/>
</dbReference>
<evidence type="ECO:0000259" key="4">
    <source>
        <dbReference type="PROSITE" id="PS01124"/>
    </source>
</evidence>
<keyword evidence="3" id="KW-0804">Transcription</keyword>
<dbReference type="SMART" id="SM00342">
    <property type="entry name" value="HTH_ARAC"/>
    <property type="match status" value="1"/>
</dbReference>
<sequence>MADRPPPVRSAVEGRRLVDRRPPLELVPTTPGLSARWHVHDYPGPYCRWHYHPEHEIHLIRRSTGTAIVGDHVGRFVPGHLVLVGSNLPHHWISDTEDGQDIVGRDVVLQLHPDWFDACQRLLPELGSVRGVFERAARGLEFTGGTAEQAAVELLAVGRTTGTRRIGHLLELLRLLEEAGEDEAHPLASPWTPALDGARASDLVDRTLTYIFSRVDGDVRLTDAAAMVGLSASGFSRSFQRASGQTFTDTVRKLRLTHACRLLEQTDLPVAVVCQQVGYRNLSNFNRQFRAEHTLTPRDYRRSTRQAR</sequence>
<dbReference type="InterPro" id="IPR014710">
    <property type="entry name" value="RmlC-like_jellyroll"/>
</dbReference>
<evidence type="ECO:0000313" key="5">
    <source>
        <dbReference type="EMBL" id="GAA3561431.1"/>
    </source>
</evidence>
<dbReference type="SUPFAM" id="SSF51182">
    <property type="entry name" value="RmlC-like cupins"/>
    <property type="match status" value="1"/>
</dbReference>
<gene>
    <name evidence="5" type="ORF">GCM10022197_16300</name>
</gene>
<feature type="domain" description="HTH araC/xylS-type" evidence="4">
    <location>
        <begin position="205"/>
        <end position="303"/>
    </location>
</feature>
<evidence type="ECO:0000313" key="6">
    <source>
        <dbReference type="Proteomes" id="UP001500767"/>
    </source>
</evidence>
<evidence type="ECO:0000256" key="2">
    <source>
        <dbReference type="ARBA" id="ARBA00023125"/>
    </source>
</evidence>
<dbReference type="EMBL" id="BAAAYR010000001">
    <property type="protein sequence ID" value="GAA3561431.1"/>
    <property type="molecule type" value="Genomic_DNA"/>
</dbReference>
<keyword evidence="6" id="KW-1185">Reference proteome</keyword>
<evidence type="ECO:0000256" key="1">
    <source>
        <dbReference type="ARBA" id="ARBA00023015"/>
    </source>
</evidence>
<dbReference type="InterPro" id="IPR009057">
    <property type="entry name" value="Homeodomain-like_sf"/>
</dbReference>
<dbReference type="Proteomes" id="UP001500767">
    <property type="component" value="Unassembled WGS sequence"/>
</dbReference>
<dbReference type="RefSeq" id="WP_204911439.1">
    <property type="nucleotide sequence ID" value="NZ_BAAAYR010000001.1"/>
</dbReference>
<accession>A0ABP6X6W7</accession>
<evidence type="ECO:0000256" key="3">
    <source>
        <dbReference type="ARBA" id="ARBA00023163"/>
    </source>
</evidence>
<dbReference type="PANTHER" id="PTHR43280">
    <property type="entry name" value="ARAC-FAMILY TRANSCRIPTIONAL REGULATOR"/>
    <property type="match status" value="1"/>
</dbReference>
<dbReference type="SUPFAM" id="SSF46689">
    <property type="entry name" value="Homeodomain-like"/>
    <property type="match status" value="2"/>
</dbReference>
<dbReference type="Gene3D" id="2.60.120.10">
    <property type="entry name" value="Jelly Rolls"/>
    <property type="match status" value="1"/>
</dbReference>